<keyword evidence="3 7" id="KW-0479">Metal-binding</keyword>
<dbReference type="Proteomes" id="UP001144673">
    <property type="component" value="Unassembled WGS sequence"/>
</dbReference>
<organism evidence="9 10">
    <name type="scientific">Akanthomyces muscarius</name>
    <name type="common">Entomopathogenic fungus</name>
    <name type="synonym">Lecanicillium muscarium</name>
    <dbReference type="NCBI Taxonomy" id="2231603"/>
    <lineage>
        <taxon>Eukaryota</taxon>
        <taxon>Fungi</taxon>
        <taxon>Dikarya</taxon>
        <taxon>Ascomycota</taxon>
        <taxon>Pezizomycotina</taxon>
        <taxon>Sordariomycetes</taxon>
        <taxon>Hypocreomycetidae</taxon>
        <taxon>Hypocreales</taxon>
        <taxon>Cordycipitaceae</taxon>
        <taxon>Akanthomyces</taxon>
    </lineage>
</organism>
<dbReference type="RefSeq" id="XP_056057654.1">
    <property type="nucleotide sequence ID" value="XM_056199515.1"/>
</dbReference>
<dbReference type="InterPro" id="IPR024077">
    <property type="entry name" value="Neurolysin/TOP_dom2"/>
</dbReference>
<evidence type="ECO:0000256" key="4">
    <source>
        <dbReference type="ARBA" id="ARBA00022801"/>
    </source>
</evidence>
<dbReference type="CDD" id="cd06455">
    <property type="entry name" value="M3A_TOP"/>
    <property type="match status" value="1"/>
</dbReference>
<dbReference type="GO" id="GO:0005758">
    <property type="term" value="C:mitochondrial intermembrane space"/>
    <property type="evidence" value="ECO:0007669"/>
    <property type="project" value="TreeGrafter"/>
</dbReference>
<dbReference type="EMBL" id="JAJHUN010000003">
    <property type="protein sequence ID" value="KAJ4159849.1"/>
    <property type="molecule type" value="Genomic_DNA"/>
</dbReference>
<dbReference type="FunFam" id="3.40.390.10:FF:000074">
    <property type="entry name" value="Metalloprotease"/>
    <property type="match status" value="1"/>
</dbReference>
<protein>
    <recommendedName>
        <fullName evidence="8">Peptidase M3A/M3B catalytic domain-containing protein</fullName>
    </recommendedName>
</protein>
<dbReference type="AlphaFoldDB" id="A0A9W8QLX3"/>
<dbReference type="InterPro" id="IPR001567">
    <property type="entry name" value="Pept_M3A_M3B_dom"/>
</dbReference>
<evidence type="ECO:0000256" key="3">
    <source>
        <dbReference type="ARBA" id="ARBA00022723"/>
    </source>
</evidence>
<dbReference type="GO" id="GO:0006518">
    <property type="term" value="P:peptide metabolic process"/>
    <property type="evidence" value="ECO:0007669"/>
    <property type="project" value="TreeGrafter"/>
</dbReference>
<comment type="cofactor">
    <cofactor evidence="7">
        <name>Zn(2+)</name>
        <dbReference type="ChEBI" id="CHEBI:29105"/>
    </cofactor>
    <text evidence="7">Binds 1 zinc ion.</text>
</comment>
<name>A0A9W8QLX3_AKAMU</name>
<dbReference type="PANTHER" id="PTHR11804">
    <property type="entry name" value="PROTEASE M3 THIMET OLIGOPEPTIDASE-RELATED"/>
    <property type="match status" value="1"/>
</dbReference>
<dbReference type="Gene3D" id="1.10.1370.10">
    <property type="entry name" value="Neurolysin, domain 3"/>
    <property type="match status" value="1"/>
</dbReference>
<evidence type="ECO:0000256" key="2">
    <source>
        <dbReference type="ARBA" id="ARBA00022670"/>
    </source>
</evidence>
<dbReference type="GO" id="GO:0004222">
    <property type="term" value="F:metalloendopeptidase activity"/>
    <property type="evidence" value="ECO:0007669"/>
    <property type="project" value="InterPro"/>
</dbReference>
<dbReference type="GO" id="GO:0046872">
    <property type="term" value="F:metal ion binding"/>
    <property type="evidence" value="ECO:0007669"/>
    <property type="project" value="UniProtKB-UniRule"/>
</dbReference>
<gene>
    <name evidence="9" type="ORF">LMH87_007788</name>
</gene>
<keyword evidence="4 7" id="KW-0378">Hydrolase</keyword>
<evidence type="ECO:0000313" key="9">
    <source>
        <dbReference type="EMBL" id="KAJ4159849.1"/>
    </source>
</evidence>
<dbReference type="Pfam" id="PF01432">
    <property type="entry name" value="Peptidase_M3"/>
    <property type="match status" value="1"/>
</dbReference>
<keyword evidence="6 7" id="KW-0482">Metalloprotease</keyword>
<comment type="caution">
    <text evidence="9">The sequence shown here is derived from an EMBL/GenBank/DDBJ whole genome shotgun (WGS) entry which is preliminary data.</text>
</comment>
<evidence type="ECO:0000259" key="8">
    <source>
        <dbReference type="Pfam" id="PF01432"/>
    </source>
</evidence>
<dbReference type="SUPFAM" id="SSF55486">
    <property type="entry name" value="Metalloproteases ('zincins'), catalytic domain"/>
    <property type="match status" value="1"/>
</dbReference>
<evidence type="ECO:0000256" key="1">
    <source>
        <dbReference type="ARBA" id="ARBA00006040"/>
    </source>
</evidence>
<dbReference type="GO" id="GO:0006508">
    <property type="term" value="P:proteolysis"/>
    <property type="evidence" value="ECO:0007669"/>
    <property type="project" value="UniProtKB-KW"/>
</dbReference>
<accession>A0A9W8QLX3</accession>
<dbReference type="PANTHER" id="PTHR11804:SF84">
    <property type="entry name" value="SACCHAROLYSIN"/>
    <property type="match status" value="1"/>
</dbReference>
<dbReference type="InterPro" id="IPR045090">
    <property type="entry name" value="Pept_M3A_M3B"/>
</dbReference>
<evidence type="ECO:0000313" key="10">
    <source>
        <dbReference type="Proteomes" id="UP001144673"/>
    </source>
</evidence>
<evidence type="ECO:0000256" key="7">
    <source>
        <dbReference type="RuleBase" id="RU003435"/>
    </source>
</evidence>
<comment type="similarity">
    <text evidence="1 7">Belongs to the peptidase M3 family.</text>
</comment>
<sequence length="614" mass="69488">MEHGIRSAYREPPQAPPVFTRDKDSLIREAEAVNRKTKALLDEISSAFTPENATFAEVAEAIARKCPLILKCESILEKPTTLSTNSMTVLYCAKTYLILREGSGENEGMLRLTFKYPHVHPTIEHATNPETRKRVFLANDNKLAQNAAVFKETLRLRDEAARLLGFENHAERKLDGSMAKSPKVVQGFLDDLHARLVPGAQKELDKLKGLKAEHCKKHGIPDDDEFYVWDRTYYKRILLEESHNVDQLRIAEYFPLGETVDGMLRIFETVMGLVFVKLDDGDLARLSLTGSAEDAKWHEDNIVYSAWEDETGGSTFLGYLYMDLHPRQGKYNHQQQYNLQPGFTLNDGTRHFPSAALICNYSFPTPGRPSLLKHHEVVNLFHELGHALHNITSKTRYCKMHGTAGPRDFVEVPSQMLEHWCWTPSVLQSLSQHWETKAQMPDDLLQSLIASKNTTGALDTLRELRTAKFDLMCHMPKSPEEAAMLNPAVIFNGLGAFLGLIPGLEIETKRLDWGHAYANFSHWMGGMESSVYGYLYSQVYSADMFYSAFKEDPMSTKQGRRYRHAVIERGNTRDEMDGLREFLGREPNAEAFYEDLGISIGPIVAHSSDRAAGN</sequence>
<dbReference type="KEGG" id="amus:LMH87_007788"/>
<keyword evidence="2 7" id="KW-0645">Protease</keyword>
<reference evidence="9" key="1">
    <citation type="journal article" date="2023" name="Access Microbiol">
        <title>De-novo genome assembly for Akanthomyces muscarius, a biocontrol agent of insect agricultural pests.</title>
        <authorList>
            <person name="Erdos Z."/>
            <person name="Studholme D.J."/>
            <person name="Raymond B."/>
            <person name="Sharma M."/>
        </authorList>
    </citation>
    <scope>NUCLEOTIDE SEQUENCE</scope>
    <source>
        <strain evidence="9">Ve6</strain>
    </source>
</reference>
<evidence type="ECO:0000256" key="5">
    <source>
        <dbReference type="ARBA" id="ARBA00022833"/>
    </source>
</evidence>
<keyword evidence="5 7" id="KW-0862">Zinc</keyword>
<evidence type="ECO:0000256" key="6">
    <source>
        <dbReference type="ARBA" id="ARBA00023049"/>
    </source>
</evidence>
<keyword evidence="10" id="KW-1185">Reference proteome</keyword>
<dbReference type="InterPro" id="IPR024079">
    <property type="entry name" value="MetalloPept_cat_dom_sf"/>
</dbReference>
<dbReference type="Gene3D" id="3.40.390.10">
    <property type="entry name" value="Collagenase (Catalytic Domain)"/>
    <property type="match status" value="1"/>
</dbReference>
<proteinExistence type="inferred from homology"/>
<feature type="domain" description="Peptidase M3A/M3B catalytic" evidence="8">
    <location>
        <begin position="125"/>
        <end position="597"/>
    </location>
</feature>
<dbReference type="GeneID" id="80894947"/>